<sequence>MDEKSRKPGRSKFSNHDTYSGTLLPEESSHISPHLQIASHANYGSWQVRNLHGSPLLPVWAPIFVTVKLAGSIAPQRSIFRHIPRQIQRIPLFSPIVLRRSFTVRLLAGCRIQKNHLIIIVLQVTDRICNFGAGDGGGAHRESWFSGD</sequence>
<accession>A0A9I9EDQ6</accession>
<protein>
    <submittedName>
        <fullName evidence="2">Uncharacterized protein</fullName>
    </submittedName>
</protein>
<dbReference type="AlphaFoldDB" id="A0A9I9EDQ6"/>
<evidence type="ECO:0000256" key="1">
    <source>
        <dbReference type="SAM" id="MobiDB-lite"/>
    </source>
</evidence>
<dbReference type="Gramene" id="MELO3C032319.2.1">
    <property type="protein sequence ID" value="MELO3C032319.2.1"/>
    <property type="gene ID" value="MELO3C032319.2"/>
</dbReference>
<name>A0A9I9EDQ6_CUCME</name>
<dbReference type="EnsemblPlants" id="MELO3C032319.2.1">
    <property type="protein sequence ID" value="MELO3C032319.2.1"/>
    <property type="gene ID" value="MELO3C032319.2"/>
</dbReference>
<reference evidence="2" key="1">
    <citation type="submission" date="2023-03" db="UniProtKB">
        <authorList>
            <consortium name="EnsemblPlants"/>
        </authorList>
    </citation>
    <scope>IDENTIFICATION</scope>
</reference>
<organism evidence="2">
    <name type="scientific">Cucumis melo</name>
    <name type="common">Muskmelon</name>
    <dbReference type="NCBI Taxonomy" id="3656"/>
    <lineage>
        <taxon>Eukaryota</taxon>
        <taxon>Viridiplantae</taxon>
        <taxon>Streptophyta</taxon>
        <taxon>Embryophyta</taxon>
        <taxon>Tracheophyta</taxon>
        <taxon>Spermatophyta</taxon>
        <taxon>Magnoliopsida</taxon>
        <taxon>eudicotyledons</taxon>
        <taxon>Gunneridae</taxon>
        <taxon>Pentapetalae</taxon>
        <taxon>rosids</taxon>
        <taxon>fabids</taxon>
        <taxon>Cucurbitales</taxon>
        <taxon>Cucurbitaceae</taxon>
        <taxon>Benincaseae</taxon>
        <taxon>Cucumis</taxon>
    </lineage>
</organism>
<evidence type="ECO:0000313" key="2">
    <source>
        <dbReference type="EnsemblPlants" id="MELO3C032319.2.1"/>
    </source>
</evidence>
<proteinExistence type="predicted"/>
<feature type="region of interest" description="Disordered" evidence="1">
    <location>
        <begin position="1"/>
        <end position="20"/>
    </location>
</feature>